<accession>A0A3T0KRT0</accession>
<organism evidence="2 3">
    <name type="scientific">Peribacillus asahii</name>
    <dbReference type="NCBI Taxonomy" id="228899"/>
    <lineage>
        <taxon>Bacteria</taxon>
        <taxon>Bacillati</taxon>
        <taxon>Bacillota</taxon>
        <taxon>Bacilli</taxon>
        <taxon>Bacillales</taxon>
        <taxon>Bacillaceae</taxon>
        <taxon>Peribacillus</taxon>
    </lineage>
</organism>
<proteinExistence type="predicted"/>
<evidence type="ECO:0000313" key="2">
    <source>
        <dbReference type="EMBL" id="AZV42931.1"/>
    </source>
</evidence>
<evidence type="ECO:0000313" key="3">
    <source>
        <dbReference type="Proteomes" id="UP000283095"/>
    </source>
</evidence>
<dbReference type="KEGG" id="pasa:BAOM_2322"/>
<dbReference type="AlphaFoldDB" id="A0A3T0KRT0"/>
<dbReference type="EMBL" id="CP026095">
    <property type="protein sequence ID" value="AZV42931.1"/>
    <property type="molecule type" value="Genomic_DNA"/>
</dbReference>
<reference evidence="2 3" key="1">
    <citation type="submission" date="2018-01" db="EMBL/GenBank/DDBJ databases">
        <title>Bacillus asahii Genome sequencing and assembly.</title>
        <authorList>
            <person name="Jiang H."/>
            <person name="Feng Y."/>
            <person name="Zhao F."/>
            <person name="Lin X."/>
        </authorList>
    </citation>
    <scope>NUCLEOTIDE SEQUENCE [LARGE SCALE GENOMIC DNA]</scope>
    <source>
        <strain evidence="2 3">OM18</strain>
    </source>
</reference>
<feature type="compositionally biased region" description="Polar residues" evidence="1">
    <location>
        <begin position="14"/>
        <end position="23"/>
    </location>
</feature>
<gene>
    <name evidence="2" type="ORF">BAOM_2322</name>
</gene>
<feature type="region of interest" description="Disordered" evidence="1">
    <location>
        <begin position="1"/>
        <end position="26"/>
    </location>
</feature>
<sequence>MKPILIEKTPKKVTVTSDSNPFTPSEDIREKHNLFWEQQKLQNPSLQNGESSEG</sequence>
<evidence type="ECO:0000256" key="1">
    <source>
        <dbReference type="SAM" id="MobiDB-lite"/>
    </source>
</evidence>
<protein>
    <submittedName>
        <fullName evidence="2">Uncharacterized protein</fullName>
    </submittedName>
</protein>
<dbReference type="Proteomes" id="UP000283095">
    <property type="component" value="Chromosome"/>
</dbReference>
<name>A0A3T0KRT0_9BACI</name>
<dbReference type="RefSeq" id="WP_164853192.1">
    <property type="nucleotide sequence ID" value="NZ_CP026095.1"/>
</dbReference>